<keyword evidence="1" id="KW-0238">DNA-binding</keyword>
<dbReference type="SUPFAM" id="SSF46689">
    <property type="entry name" value="Homeodomain-like"/>
    <property type="match status" value="1"/>
</dbReference>
<dbReference type="Pfam" id="PF03221">
    <property type="entry name" value="HTH_Tnp_Tc5"/>
    <property type="match status" value="1"/>
</dbReference>
<dbReference type="AlphaFoldDB" id="A0A329SB76"/>
<evidence type="ECO:0000256" key="1">
    <source>
        <dbReference type="ARBA" id="ARBA00023125"/>
    </source>
</evidence>
<dbReference type="GO" id="GO:0006313">
    <property type="term" value="P:DNA transposition"/>
    <property type="evidence" value="ECO:0007669"/>
    <property type="project" value="InterPro"/>
</dbReference>
<dbReference type="GO" id="GO:0003677">
    <property type="term" value="F:DNA binding"/>
    <property type="evidence" value="ECO:0007669"/>
    <property type="project" value="UniProtKB-KW"/>
</dbReference>
<sequence>MANSYTTERKQDIVAQVQAGTAVVAVTAATGVHERTIRKWVGAAKEGRSLSASRPGSKTFFPEAAEHHLYDWIVGLQLVGHPVGRSVIIRKAQEVALLGCGTSMGEDWYRRFKERFPDLVGRSAQSLSLK</sequence>
<gene>
    <name evidence="3" type="ORF">PC110_g9773</name>
</gene>
<feature type="domain" description="HTH CENPB-type" evidence="2">
    <location>
        <begin position="53"/>
        <end position="122"/>
    </location>
</feature>
<dbReference type="PROSITE" id="PS51253">
    <property type="entry name" value="HTH_CENPB"/>
    <property type="match status" value="1"/>
</dbReference>
<evidence type="ECO:0000313" key="4">
    <source>
        <dbReference type="Proteomes" id="UP000251314"/>
    </source>
</evidence>
<proteinExistence type="predicted"/>
<comment type="caution">
    <text evidence="3">The sequence shown here is derived from an EMBL/GenBank/DDBJ whole genome shotgun (WGS) entry which is preliminary data.</text>
</comment>
<protein>
    <recommendedName>
        <fullName evidence="2">HTH CENPB-type domain-containing protein</fullName>
    </recommendedName>
</protein>
<keyword evidence="4" id="KW-1185">Reference proteome</keyword>
<dbReference type="EMBL" id="MJFZ01000220">
    <property type="protein sequence ID" value="RAW33911.1"/>
    <property type="molecule type" value="Genomic_DNA"/>
</dbReference>
<dbReference type="Gene3D" id="1.10.10.10">
    <property type="entry name" value="Winged helix-like DNA-binding domain superfamily/Winged helix DNA-binding domain"/>
    <property type="match status" value="1"/>
</dbReference>
<dbReference type="OrthoDB" id="122108at2759"/>
<dbReference type="InterPro" id="IPR036388">
    <property type="entry name" value="WH-like_DNA-bd_sf"/>
</dbReference>
<organism evidence="3 4">
    <name type="scientific">Phytophthora cactorum</name>
    <dbReference type="NCBI Taxonomy" id="29920"/>
    <lineage>
        <taxon>Eukaryota</taxon>
        <taxon>Sar</taxon>
        <taxon>Stramenopiles</taxon>
        <taxon>Oomycota</taxon>
        <taxon>Peronosporomycetes</taxon>
        <taxon>Peronosporales</taxon>
        <taxon>Peronosporaceae</taxon>
        <taxon>Phytophthora</taxon>
    </lineage>
</organism>
<dbReference type="Proteomes" id="UP000251314">
    <property type="component" value="Unassembled WGS sequence"/>
</dbReference>
<evidence type="ECO:0000313" key="3">
    <source>
        <dbReference type="EMBL" id="RAW33911.1"/>
    </source>
</evidence>
<name>A0A329SB76_9STRA</name>
<dbReference type="InterPro" id="IPR006600">
    <property type="entry name" value="HTH_CenpB_DNA-bd_dom"/>
</dbReference>
<dbReference type="GO" id="GO:0004803">
    <property type="term" value="F:transposase activity"/>
    <property type="evidence" value="ECO:0007669"/>
    <property type="project" value="InterPro"/>
</dbReference>
<dbReference type="VEuPathDB" id="FungiDB:PC110_g9773"/>
<dbReference type="InterPro" id="IPR002514">
    <property type="entry name" value="Transposase_8"/>
</dbReference>
<evidence type="ECO:0000259" key="2">
    <source>
        <dbReference type="PROSITE" id="PS51253"/>
    </source>
</evidence>
<accession>A0A329SB76</accession>
<reference evidence="3 4" key="1">
    <citation type="submission" date="2018-01" db="EMBL/GenBank/DDBJ databases">
        <title>Draft genome of the strawberry crown rot pathogen Phytophthora cactorum.</title>
        <authorList>
            <person name="Armitage A.D."/>
            <person name="Lysoe E."/>
            <person name="Nellist C.F."/>
            <person name="Harrison R.J."/>
            <person name="Brurberg M.B."/>
        </authorList>
    </citation>
    <scope>NUCLEOTIDE SEQUENCE [LARGE SCALE GENOMIC DNA]</scope>
    <source>
        <strain evidence="3 4">10300</strain>
    </source>
</reference>
<dbReference type="Pfam" id="PF01527">
    <property type="entry name" value="HTH_Tnp_1"/>
    <property type="match status" value="1"/>
</dbReference>
<dbReference type="InterPro" id="IPR009057">
    <property type="entry name" value="Homeodomain-like_sf"/>
</dbReference>